<organism evidence="1">
    <name type="scientific">Pseudomonas sp. Hg7Tf</name>
    <dbReference type="NCBI Taxonomy" id="3236988"/>
    <lineage>
        <taxon>Bacteria</taxon>
        <taxon>Pseudomonadati</taxon>
        <taxon>Pseudomonadota</taxon>
        <taxon>Gammaproteobacteria</taxon>
        <taxon>Pseudomonadales</taxon>
        <taxon>Pseudomonadaceae</taxon>
        <taxon>Pseudomonas</taxon>
    </lineage>
</organism>
<dbReference type="AlphaFoldDB" id="A0AB39I602"/>
<protein>
    <submittedName>
        <fullName evidence="1">DUF3077 domain-containing protein</fullName>
    </submittedName>
</protein>
<dbReference type="InterPro" id="IPR021427">
    <property type="entry name" value="DUF3077"/>
</dbReference>
<name>A0AB39I602_9PSED</name>
<dbReference type="EMBL" id="CP162607">
    <property type="protein sequence ID" value="XDK38075.1"/>
    <property type="molecule type" value="Genomic_DNA"/>
</dbReference>
<dbReference type="RefSeq" id="WP_280040959.1">
    <property type="nucleotide sequence ID" value="NZ_CP162607.1"/>
</dbReference>
<proteinExistence type="predicted"/>
<sequence>MGRDLGSTGLKTVGVGSFGEGEAGAGAERLFRVAPGHNAAFVLEQATVLMGCAQKLTLQAGIEQDGTSAWAAHYLVGMAKALVEDLAHGITDGSHAPQQPAPAFG</sequence>
<dbReference type="Pfam" id="PF11275">
    <property type="entry name" value="DUF3077"/>
    <property type="match status" value="1"/>
</dbReference>
<evidence type="ECO:0000313" key="1">
    <source>
        <dbReference type="EMBL" id="XDK38075.1"/>
    </source>
</evidence>
<accession>A0AB39I602</accession>
<gene>
    <name evidence="1" type="ORF">AB4Y39_05215</name>
</gene>
<reference evidence="1" key="1">
    <citation type="submission" date="2024-07" db="EMBL/GenBank/DDBJ databases">
        <title>Identification and characteristics of a novel species of coltsfoot's symbiotic bacteria.</title>
        <authorList>
            <person name="Juszczyk A."/>
            <person name="Jasielczuk I."/>
            <person name="Gurgul A."/>
            <person name="Rogala M."/>
            <person name="Kowalczyk A."/>
            <person name="Szmatola T."/>
            <person name="Kosecka-Strojek M."/>
            <person name="Arent Z."/>
            <person name="Latowski D."/>
        </authorList>
    </citation>
    <scope>NUCLEOTIDE SEQUENCE</scope>
    <source>
        <strain evidence="1">Hg7Tf</strain>
    </source>
</reference>